<protein>
    <submittedName>
        <fullName evidence="2">Uncharacterized protein</fullName>
    </submittedName>
</protein>
<dbReference type="EMBL" id="HAEA01004312">
    <property type="protein sequence ID" value="SBQ32792.1"/>
    <property type="molecule type" value="Transcribed_RNA"/>
</dbReference>
<evidence type="ECO:0000256" key="1">
    <source>
        <dbReference type="SAM" id="MobiDB-lite"/>
    </source>
</evidence>
<accession>A0A1A8DFD9</accession>
<name>A0A1A8DFD9_NOTKA</name>
<reference evidence="2" key="2">
    <citation type="submission" date="2016-06" db="EMBL/GenBank/DDBJ databases">
        <title>The genome of a short-lived fish provides insights into sex chromosome evolution and the genetic control of aging.</title>
        <authorList>
            <person name="Reichwald K."/>
            <person name="Felder M."/>
            <person name="Petzold A."/>
            <person name="Koch P."/>
            <person name="Groth M."/>
            <person name="Platzer M."/>
        </authorList>
    </citation>
    <scope>NUCLEOTIDE SEQUENCE</scope>
    <source>
        <tissue evidence="2">Brain</tissue>
    </source>
</reference>
<sequence length="37" mass="4229">MVDHNHTVMSLMYTPERRDKQEGETMAKGDRMSCGVS</sequence>
<feature type="compositionally biased region" description="Basic and acidic residues" evidence="1">
    <location>
        <begin position="15"/>
        <end position="31"/>
    </location>
</feature>
<proteinExistence type="predicted"/>
<dbReference type="AlphaFoldDB" id="A0A1A8DFD9"/>
<evidence type="ECO:0000313" key="2">
    <source>
        <dbReference type="EMBL" id="SBQ32792.1"/>
    </source>
</evidence>
<organism evidence="2">
    <name type="scientific">Nothobranchius kadleci</name>
    <name type="common">African annual killifish</name>
    <dbReference type="NCBI Taxonomy" id="1051664"/>
    <lineage>
        <taxon>Eukaryota</taxon>
        <taxon>Metazoa</taxon>
        <taxon>Chordata</taxon>
        <taxon>Craniata</taxon>
        <taxon>Vertebrata</taxon>
        <taxon>Euteleostomi</taxon>
        <taxon>Actinopterygii</taxon>
        <taxon>Neopterygii</taxon>
        <taxon>Teleostei</taxon>
        <taxon>Neoteleostei</taxon>
        <taxon>Acanthomorphata</taxon>
        <taxon>Ovalentaria</taxon>
        <taxon>Atherinomorphae</taxon>
        <taxon>Cyprinodontiformes</taxon>
        <taxon>Nothobranchiidae</taxon>
        <taxon>Nothobranchius</taxon>
    </lineage>
</organism>
<gene>
    <name evidence="2" type="primary">Nfu_g_1_023315</name>
</gene>
<reference evidence="2" key="1">
    <citation type="submission" date="2016-05" db="EMBL/GenBank/DDBJ databases">
        <authorList>
            <person name="Lavstsen T."/>
            <person name="Jespersen J.S."/>
        </authorList>
    </citation>
    <scope>NUCLEOTIDE SEQUENCE</scope>
    <source>
        <tissue evidence="2">Brain</tissue>
    </source>
</reference>
<feature type="region of interest" description="Disordered" evidence="1">
    <location>
        <begin position="1"/>
        <end position="37"/>
    </location>
</feature>
<feature type="non-terminal residue" evidence="2">
    <location>
        <position position="37"/>
    </location>
</feature>